<evidence type="ECO:0000313" key="2">
    <source>
        <dbReference type="EMBL" id="CAD9872679.1"/>
    </source>
</evidence>
<reference evidence="2" key="1">
    <citation type="submission" date="2021-01" db="EMBL/GenBank/DDBJ databases">
        <authorList>
            <person name="Corre E."/>
            <person name="Pelletier E."/>
            <person name="Niang G."/>
            <person name="Scheremetjew M."/>
            <person name="Finn R."/>
            <person name="Kale V."/>
            <person name="Holt S."/>
            <person name="Cochrane G."/>
            <person name="Meng A."/>
            <person name="Brown T."/>
            <person name="Cohen L."/>
        </authorList>
    </citation>
    <scope>NUCLEOTIDE SEQUENCE</scope>
    <source>
        <strain evidence="2">CCMP1661</strain>
    </source>
</reference>
<protein>
    <submittedName>
        <fullName evidence="2">Uncharacterized protein</fullName>
    </submittedName>
</protein>
<gene>
    <name evidence="2" type="ORF">FJAP1339_LOCUS10822</name>
</gene>
<dbReference type="EMBL" id="HBHR01021349">
    <property type="protein sequence ID" value="CAD9872679.1"/>
    <property type="molecule type" value="Transcribed_RNA"/>
</dbReference>
<dbReference type="AlphaFoldDB" id="A0A7S2V4P8"/>
<sequence length="157" mass="17626">MKAIQKASIRERNKHEDVSSEKKERGRGGRGSSRSTPAAGQGKQDFGFDLSPMALVDTMRDLDSEYELGPPSLLDTLDVTMYLLYSICEQIRPVAKGSGSVSIADWDEISQMMDVAGLQLLQVIDQDRPLKPDEWLRIIQSQPKYRKRKPQSLEGSE</sequence>
<organism evidence="2">
    <name type="scientific">Fibrocapsa japonica</name>
    <dbReference type="NCBI Taxonomy" id="94617"/>
    <lineage>
        <taxon>Eukaryota</taxon>
        <taxon>Sar</taxon>
        <taxon>Stramenopiles</taxon>
        <taxon>Ochrophyta</taxon>
        <taxon>Raphidophyceae</taxon>
        <taxon>Chattonellales</taxon>
        <taxon>Chattonellaceae</taxon>
        <taxon>Fibrocapsa</taxon>
    </lineage>
</organism>
<accession>A0A7S2V4P8</accession>
<proteinExistence type="predicted"/>
<name>A0A7S2V4P8_9STRA</name>
<evidence type="ECO:0000256" key="1">
    <source>
        <dbReference type="SAM" id="MobiDB-lite"/>
    </source>
</evidence>
<feature type="region of interest" description="Disordered" evidence="1">
    <location>
        <begin position="1"/>
        <end position="47"/>
    </location>
</feature>
<feature type="compositionally biased region" description="Basic and acidic residues" evidence="1">
    <location>
        <begin position="8"/>
        <end position="27"/>
    </location>
</feature>